<evidence type="ECO:0000313" key="3">
    <source>
        <dbReference type="EMBL" id="CAK8986015.1"/>
    </source>
</evidence>
<evidence type="ECO:0000256" key="1">
    <source>
        <dbReference type="SAM" id="Coils"/>
    </source>
</evidence>
<dbReference type="Proteomes" id="UP001642464">
    <property type="component" value="Unassembled WGS sequence"/>
</dbReference>
<feature type="compositionally biased region" description="Polar residues" evidence="2">
    <location>
        <begin position="1"/>
        <end position="25"/>
    </location>
</feature>
<keyword evidence="4" id="KW-1185">Reference proteome</keyword>
<protein>
    <recommendedName>
        <fullName evidence="5">Trichohyalin-plectin-homology domain-containing protein</fullName>
    </recommendedName>
</protein>
<feature type="coiled-coil region" evidence="1">
    <location>
        <begin position="122"/>
        <end position="178"/>
    </location>
</feature>
<keyword evidence="1" id="KW-0175">Coiled coil</keyword>
<sequence length="279" mass="33265">MTNLMQSSISSLPSADWQTTSTSSFREPIRDDRASPTMRKVWEKHRRKEERDAQILEARRLAAEERMVRNAFKVSQQIRDYESTQSKYKELHQLRMAEALERKAARDAEVQERLAVLDEFKLRKMRRALDMADEQLELKRDRVTDGLEVWQQRVRRCRRHARNEEHRAKANLESSQEAYLARLTKVGKARNEKTETQAQKNDKLKSRIQISLMQQLEEQRKLECDRQALATEEKLEAARFRRYQNSNKYNFLEKAFGEQVRFDHKFAYISSLKNLSQTR</sequence>
<accession>A0ABP0HB06</accession>
<proteinExistence type="predicted"/>
<evidence type="ECO:0000256" key="2">
    <source>
        <dbReference type="SAM" id="MobiDB-lite"/>
    </source>
</evidence>
<dbReference type="EMBL" id="CAXAMM010000114">
    <property type="protein sequence ID" value="CAK8986015.1"/>
    <property type="molecule type" value="Genomic_DNA"/>
</dbReference>
<reference evidence="3 4" key="1">
    <citation type="submission" date="2024-02" db="EMBL/GenBank/DDBJ databases">
        <authorList>
            <person name="Chen Y."/>
            <person name="Shah S."/>
            <person name="Dougan E. K."/>
            <person name="Thang M."/>
            <person name="Chan C."/>
        </authorList>
    </citation>
    <scope>NUCLEOTIDE SEQUENCE [LARGE SCALE GENOMIC DNA]</scope>
</reference>
<name>A0ABP0HB06_9DINO</name>
<feature type="region of interest" description="Disordered" evidence="2">
    <location>
        <begin position="1"/>
        <end position="48"/>
    </location>
</feature>
<gene>
    <name evidence="3" type="ORF">SCF082_LOCUS374</name>
</gene>
<organism evidence="3 4">
    <name type="scientific">Durusdinium trenchii</name>
    <dbReference type="NCBI Taxonomy" id="1381693"/>
    <lineage>
        <taxon>Eukaryota</taxon>
        <taxon>Sar</taxon>
        <taxon>Alveolata</taxon>
        <taxon>Dinophyceae</taxon>
        <taxon>Suessiales</taxon>
        <taxon>Symbiodiniaceae</taxon>
        <taxon>Durusdinium</taxon>
    </lineage>
</organism>
<evidence type="ECO:0000313" key="4">
    <source>
        <dbReference type="Proteomes" id="UP001642464"/>
    </source>
</evidence>
<evidence type="ECO:0008006" key="5">
    <source>
        <dbReference type="Google" id="ProtNLM"/>
    </source>
</evidence>
<comment type="caution">
    <text evidence="3">The sequence shown here is derived from an EMBL/GenBank/DDBJ whole genome shotgun (WGS) entry which is preliminary data.</text>
</comment>